<feature type="domain" description="Peptidase M3A/M3B catalytic" evidence="15">
    <location>
        <begin position="301"/>
        <end position="779"/>
    </location>
</feature>
<evidence type="ECO:0000256" key="10">
    <source>
        <dbReference type="ARBA" id="ARBA00022946"/>
    </source>
</evidence>
<evidence type="ECO:0000259" key="15">
    <source>
        <dbReference type="Pfam" id="PF01432"/>
    </source>
</evidence>
<keyword evidence="17" id="KW-1185">Reference proteome</keyword>
<dbReference type="HOGENOM" id="CLU_001805_0_0_1"/>
<dbReference type="Pfam" id="PF01432">
    <property type="entry name" value="Peptidase_M3"/>
    <property type="match status" value="1"/>
</dbReference>
<dbReference type="Gene3D" id="3.40.390.10">
    <property type="entry name" value="Collagenase (Catalytic Domain)"/>
    <property type="match status" value="1"/>
</dbReference>
<dbReference type="GO" id="GO:0004222">
    <property type="term" value="F:metalloendopeptidase activity"/>
    <property type="evidence" value="ECO:0007669"/>
    <property type="project" value="UniProtKB-EC"/>
</dbReference>
<organism evidence="16 17">
    <name type="scientific">Torulaspora delbrueckii</name>
    <name type="common">Yeast</name>
    <name type="synonym">Candida colliculosa</name>
    <dbReference type="NCBI Taxonomy" id="4950"/>
    <lineage>
        <taxon>Eukaryota</taxon>
        <taxon>Fungi</taxon>
        <taxon>Dikarya</taxon>
        <taxon>Ascomycota</taxon>
        <taxon>Saccharomycotina</taxon>
        <taxon>Saccharomycetes</taxon>
        <taxon>Saccharomycetales</taxon>
        <taxon>Saccharomycetaceae</taxon>
        <taxon>Torulaspora</taxon>
    </lineage>
</organism>
<dbReference type="EMBL" id="HE616742">
    <property type="protein sequence ID" value="CCE89540.1"/>
    <property type="molecule type" value="Genomic_DNA"/>
</dbReference>
<evidence type="ECO:0000256" key="12">
    <source>
        <dbReference type="ARBA" id="ARBA00023128"/>
    </source>
</evidence>
<comment type="subcellular location">
    <subcellularLocation>
        <location evidence="2">Mitochondrion matrix</location>
    </subcellularLocation>
</comment>
<evidence type="ECO:0000256" key="14">
    <source>
        <dbReference type="RuleBase" id="RU003435"/>
    </source>
</evidence>
<keyword evidence="7 14" id="KW-0479">Metal-binding</keyword>
<dbReference type="InterPro" id="IPR024079">
    <property type="entry name" value="MetalloPept_cat_dom_sf"/>
</dbReference>
<evidence type="ECO:0000313" key="16">
    <source>
        <dbReference type="EMBL" id="CCE89540.1"/>
    </source>
</evidence>
<proteinExistence type="inferred from homology"/>
<dbReference type="PANTHER" id="PTHR11804">
    <property type="entry name" value="PROTEASE M3 THIMET OLIGOPEPTIDASE-RELATED"/>
    <property type="match status" value="1"/>
</dbReference>
<dbReference type="InterPro" id="IPR045090">
    <property type="entry name" value="Pept_M3A_M3B"/>
</dbReference>
<evidence type="ECO:0000256" key="3">
    <source>
        <dbReference type="ARBA" id="ARBA00006040"/>
    </source>
</evidence>
<sequence>MLKSVSLQRNSVAKASQIAWRCLKQFKAGTAELSTQAFQKENVSGSLERTFDDVDYWHEVNKRNYVLGKGVGRGIKGFGFNIPSKTETGLFENPYLTSPEGLRKFSRRSLTHAQGLLDDMRNNKSFEGLTAYVMRLDQLSDTLCRVIDLCEFIRSSHPDSSFIEAAQACHEEMFEFMNILNTDVELCDTLRQVLTDPEIKGKLSNEEITVGKILLEDFEKSGIYMNPEVRDQFIALSQEISLVGQEFINNTDYVRSNYIKIKCEEVDNSGINKLLISQLPKDVRGKYYKIPTHGYIAYSILRSCPDEEIRMNLWTAMHRCSDKQINRLDQLLRLRAILAKLMGKESFAQYQLEGKMAQTPQQVRDFIGTLVNYMRPKTIEELKFIYELKSKQEKREIQPSPSEQDIASMVRPWDREYYTSMYSLQQRRDAIDDEQISSYFTLGNVIQGLSDLFESIYGIRLEPVVPKTGETFSPEVRRLNVVCEQEGVIGVVYCDLFERAGKTSNPSHFTVCCSRQIYPKETEFSTIQTGFNSEGLMFQLPVIALVCNFSSSTDSEGKSICLLQLNEVETLFHEMGHAMHSMLGRTRLQNISGTRCATDFVELPSILMEHFARDVRVLERIGKHHRTGAPISEKLLLNYLEETKFMQHCETFSQAKMAMLDQDLHGEKVIKDFDHFDVTAAYQQLERDMKVLVDDKSNWCGKFGHLFGYGATYYSYLFDRAIASKVWDSLFSSDPYSRVNGEKFKECVLKWGGSRNPWRCIADVLNKPELSEGGTEAMRYIGQSEDL</sequence>
<protein>
    <recommendedName>
        <fullName evidence="5">Mitochondrial intermediate peptidase</fullName>
        <ecNumber evidence="4">3.4.24.59</ecNumber>
    </recommendedName>
</protein>
<evidence type="ECO:0000256" key="7">
    <source>
        <dbReference type="ARBA" id="ARBA00022723"/>
    </source>
</evidence>
<dbReference type="MEROPS" id="M03.006"/>
<dbReference type="GO" id="GO:0005759">
    <property type="term" value="C:mitochondrial matrix"/>
    <property type="evidence" value="ECO:0007669"/>
    <property type="project" value="UniProtKB-SubCell"/>
</dbReference>
<evidence type="ECO:0000256" key="2">
    <source>
        <dbReference type="ARBA" id="ARBA00004305"/>
    </source>
</evidence>
<dbReference type="CDD" id="cd06457">
    <property type="entry name" value="M3A_MIP"/>
    <property type="match status" value="1"/>
</dbReference>
<comment type="cofactor">
    <cofactor evidence="14">
        <name>Zn(2+)</name>
        <dbReference type="ChEBI" id="CHEBI:29105"/>
    </cofactor>
    <text evidence="14">Binds 1 zinc ion.</text>
</comment>
<evidence type="ECO:0000256" key="5">
    <source>
        <dbReference type="ARBA" id="ARBA00018046"/>
    </source>
</evidence>
<name>G8ZLP6_TORDE</name>
<evidence type="ECO:0000256" key="11">
    <source>
        <dbReference type="ARBA" id="ARBA00023049"/>
    </source>
</evidence>
<dbReference type="FunFam" id="3.40.390.10:FF:000055">
    <property type="entry name" value="Related to mitochondrial intermediate peptidase"/>
    <property type="match status" value="1"/>
</dbReference>
<dbReference type="GeneID" id="11503265"/>
<evidence type="ECO:0000256" key="4">
    <source>
        <dbReference type="ARBA" id="ARBA00012441"/>
    </source>
</evidence>
<evidence type="ECO:0000256" key="6">
    <source>
        <dbReference type="ARBA" id="ARBA00022670"/>
    </source>
</evidence>
<dbReference type="PANTHER" id="PTHR11804:SF79">
    <property type="entry name" value="MITOCHONDRIAL INTERMEDIATE PEPTIDASE"/>
    <property type="match status" value="1"/>
</dbReference>
<gene>
    <name evidence="16" type="primary">TDEL0A02080</name>
    <name evidence="16" type="ORF">TDEL_0A02080</name>
</gene>
<evidence type="ECO:0000256" key="1">
    <source>
        <dbReference type="ARBA" id="ARBA00000436"/>
    </source>
</evidence>
<dbReference type="Proteomes" id="UP000005627">
    <property type="component" value="Chromosome 1"/>
</dbReference>
<keyword evidence="9 14" id="KW-0862">Zinc</keyword>
<dbReference type="RefSeq" id="XP_003678751.1">
    <property type="nucleotide sequence ID" value="XM_003678703.1"/>
</dbReference>
<keyword evidence="12" id="KW-0496">Mitochondrion</keyword>
<dbReference type="AlphaFoldDB" id="G8ZLP6"/>
<dbReference type="eggNOG" id="KOG2090">
    <property type="taxonomic scope" value="Eukaryota"/>
</dbReference>
<dbReference type="GO" id="GO:0006627">
    <property type="term" value="P:protein processing involved in protein targeting to mitochondrion"/>
    <property type="evidence" value="ECO:0007669"/>
    <property type="project" value="EnsemblFungi"/>
</dbReference>
<comment type="catalytic activity">
    <reaction evidence="1">
        <text>Release of an N-terminal octapeptide as second stage of processing of some proteins imported into the mitochondrion.</text>
        <dbReference type="EC" id="3.4.24.59"/>
    </reaction>
</comment>
<keyword evidence="10" id="KW-0809">Transit peptide</keyword>
<comment type="function">
    <text evidence="13">Cleaves proteins, imported into the mitochondrion, to their mature size. While most mitochondrial precursor proteins are processed to the mature form in one step by mitochondrial processing peptidase (MPP), the sequential cleavage by MIP of an octapeptide after initial processing by MPP is a required step for a subgroup of nuclear-encoded precursor proteins destined for the matrix or the inner membrane.</text>
</comment>
<dbReference type="InterPro" id="IPR001567">
    <property type="entry name" value="Pept_M3A_M3B_dom"/>
</dbReference>
<dbReference type="STRING" id="1076872.G8ZLP6"/>
<dbReference type="FunCoup" id="G8ZLP6">
    <property type="interactions" value="680"/>
</dbReference>
<keyword evidence="8 14" id="KW-0378">Hydrolase</keyword>
<keyword evidence="6 14" id="KW-0645">Protease</keyword>
<keyword evidence="11 14" id="KW-0482">Metalloprotease</keyword>
<dbReference type="GO" id="GO:0006518">
    <property type="term" value="P:peptide metabolic process"/>
    <property type="evidence" value="ECO:0007669"/>
    <property type="project" value="TreeGrafter"/>
</dbReference>
<dbReference type="InParanoid" id="G8ZLP6"/>
<comment type="similarity">
    <text evidence="3 14">Belongs to the peptidase M3 family.</text>
</comment>
<dbReference type="InterPro" id="IPR024077">
    <property type="entry name" value="Neurolysin/TOP_dom2"/>
</dbReference>
<dbReference type="EC" id="3.4.24.59" evidence="4"/>
<dbReference type="GO" id="GO:0006879">
    <property type="term" value="P:intracellular iron ion homeostasis"/>
    <property type="evidence" value="ECO:0007669"/>
    <property type="project" value="EnsemblFungi"/>
</dbReference>
<evidence type="ECO:0000256" key="9">
    <source>
        <dbReference type="ARBA" id="ARBA00022833"/>
    </source>
</evidence>
<reference evidence="16 17" key="1">
    <citation type="journal article" date="2011" name="Proc. Natl. Acad. Sci. U.S.A.">
        <title>Evolutionary erosion of yeast sex chromosomes by mating-type switching accidents.</title>
        <authorList>
            <person name="Gordon J.L."/>
            <person name="Armisen D."/>
            <person name="Proux-Wera E."/>
            <person name="Oheigeartaigh S.S."/>
            <person name="Byrne K.P."/>
            <person name="Wolfe K.H."/>
        </authorList>
    </citation>
    <scope>NUCLEOTIDE SEQUENCE [LARGE SCALE GENOMIC DNA]</scope>
    <source>
        <strain evidence="17">ATCC 10662 / CBS 1146 / NBRC 0425 / NCYC 2629 / NRRL Y-866</strain>
    </source>
</reference>
<dbReference type="KEGG" id="tdl:TDEL_0A02080"/>
<evidence type="ECO:0000256" key="13">
    <source>
        <dbReference type="ARBA" id="ARBA00025208"/>
    </source>
</evidence>
<evidence type="ECO:0000256" key="8">
    <source>
        <dbReference type="ARBA" id="ARBA00022801"/>
    </source>
</evidence>
<accession>G8ZLP6</accession>
<dbReference type="GO" id="GO:0050821">
    <property type="term" value="P:protein stabilization"/>
    <property type="evidence" value="ECO:0007669"/>
    <property type="project" value="EnsemblFungi"/>
</dbReference>
<evidence type="ECO:0000313" key="17">
    <source>
        <dbReference type="Proteomes" id="UP000005627"/>
    </source>
</evidence>
<dbReference type="SUPFAM" id="SSF55486">
    <property type="entry name" value="Metalloproteases ('zincins'), catalytic domain"/>
    <property type="match status" value="1"/>
</dbReference>
<dbReference type="OrthoDB" id="17530at2759"/>
<dbReference type="GO" id="GO:0046872">
    <property type="term" value="F:metal ion binding"/>
    <property type="evidence" value="ECO:0007669"/>
    <property type="project" value="UniProtKB-UniRule"/>
</dbReference>
<dbReference type="InterPro" id="IPR033851">
    <property type="entry name" value="M3A_MIP"/>
</dbReference>
<dbReference type="Gene3D" id="1.10.1370.10">
    <property type="entry name" value="Neurolysin, domain 3"/>
    <property type="match status" value="1"/>
</dbReference>